<evidence type="ECO:0000256" key="1">
    <source>
        <dbReference type="SAM" id="Coils"/>
    </source>
</evidence>
<name>A0AAV5KD33_9ROSI</name>
<gene>
    <name evidence="2" type="ORF">SLEP1_g32374</name>
</gene>
<evidence type="ECO:0000313" key="2">
    <source>
        <dbReference type="EMBL" id="GKV22509.1"/>
    </source>
</evidence>
<protein>
    <submittedName>
        <fullName evidence="2">Uncharacterized protein</fullName>
    </submittedName>
</protein>
<proteinExistence type="predicted"/>
<reference evidence="2 3" key="1">
    <citation type="journal article" date="2021" name="Commun. Biol.">
        <title>The genome of Shorea leprosula (Dipterocarpaceae) highlights the ecological relevance of drought in aseasonal tropical rainforests.</title>
        <authorList>
            <person name="Ng K.K.S."/>
            <person name="Kobayashi M.J."/>
            <person name="Fawcett J.A."/>
            <person name="Hatakeyama M."/>
            <person name="Paape T."/>
            <person name="Ng C.H."/>
            <person name="Ang C.C."/>
            <person name="Tnah L.H."/>
            <person name="Lee C.T."/>
            <person name="Nishiyama T."/>
            <person name="Sese J."/>
            <person name="O'Brien M.J."/>
            <person name="Copetti D."/>
            <person name="Mohd Noor M.I."/>
            <person name="Ong R.C."/>
            <person name="Putra M."/>
            <person name="Sireger I.Z."/>
            <person name="Indrioko S."/>
            <person name="Kosugi Y."/>
            <person name="Izuno A."/>
            <person name="Isagi Y."/>
            <person name="Lee S.L."/>
            <person name="Shimizu K.K."/>
        </authorList>
    </citation>
    <scope>NUCLEOTIDE SEQUENCE [LARGE SCALE GENOMIC DNA]</scope>
    <source>
        <strain evidence="2">214</strain>
    </source>
</reference>
<organism evidence="2 3">
    <name type="scientific">Rubroshorea leprosula</name>
    <dbReference type="NCBI Taxonomy" id="152421"/>
    <lineage>
        <taxon>Eukaryota</taxon>
        <taxon>Viridiplantae</taxon>
        <taxon>Streptophyta</taxon>
        <taxon>Embryophyta</taxon>
        <taxon>Tracheophyta</taxon>
        <taxon>Spermatophyta</taxon>
        <taxon>Magnoliopsida</taxon>
        <taxon>eudicotyledons</taxon>
        <taxon>Gunneridae</taxon>
        <taxon>Pentapetalae</taxon>
        <taxon>rosids</taxon>
        <taxon>malvids</taxon>
        <taxon>Malvales</taxon>
        <taxon>Dipterocarpaceae</taxon>
        <taxon>Rubroshorea</taxon>
    </lineage>
</organism>
<dbReference type="AlphaFoldDB" id="A0AAV5KD33"/>
<keyword evidence="1" id="KW-0175">Coiled coil</keyword>
<dbReference type="EMBL" id="BPVZ01000060">
    <property type="protein sequence ID" value="GKV22509.1"/>
    <property type="molecule type" value="Genomic_DNA"/>
</dbReference>
<feature type="coiled-coil region" evidence="1">
    <location>
        <begin position="43"/>
        <end position="119"/>
    </location>
</feature>
<sequence length="347" mass="39523">MKEKFVDLPERAARAAKDKNMFTHKAFVKVTLGCKLERCLIVFKKAKQETKQQEQQIATLQEQVDSLLAQIDEAQKKKDNISSKQKEMFELSKDLKAELNVVEKRWPEYEAKMRAAEEEEKMRKSLATKAAGKPHSPWTPPTFALGSVVDEIKFIWKIKNFPELELQKLYLEVFSLGDDKWDESHGSSKEISNDEIANGCKVATGNPTEEDINAFFVDLGSEISSSQNLSPKEELKEALTRINDDLNMDPADLNDAGGIYKIRNAFDVLSSLDTYSVLSAEQKELLTMKGKIIDLPERAAKASKDKNLFMHKEFVKMTLHRELGRCLIVFESTKEETEQQERNIATL</sequence>
<evidence type="ECO:0000313" key="3">
    <source>
        <dbReference type="Proteomes" id="UP001054252"/>
    </source>
</evidence>
<comment type="caution">
    <text evidence="2">The sequence shown here is derived from an EMBL/GenBank/DDBJ whole genome shotgun (WGS) entry which is preliminary data.</text>
</comment>
<accession>A0AAV5KD33</accession>
<dbReference type="Proteomes" id="UP001054252">
    <property type="component" value="Unassembled WGS sequence"/>
</dbReference>
<keyword evidence="3" id="KW-1185">Reference proteome</keyword>